<keyword evidence="10 17" id="KW-0472">Membrane</keyword>
<evidence type="ECO:0000256" key="4">
    <source>
        <dbReference type="ARBA" id="ARBA00022538"/>
    </source>
</evidence>
<evidence type="ECO:0000256" key="14">
    <source>
        <dbReference type="ARBA" id="ARBA00034430"/>
    </source>
</evidence>
<evidence type="ECO:0000256" key="10">
    <source>
        <dbReference type="ARBA" id="ARBA00023136"/>
    </source>
</evidence>
<evidence type="ECO:0000256" key="1">
    <source>
        <dbReference type="ARBA" id="ARBA00004141"/>
    </source>
</evidence>
<dbReference type="GO" id="GO:0016020">
    <property type="term" value="C:membrane"/>
    <property type="evidence" value="ECO:0007669"/>
    <property type="project" value="UniProtKB-SubCell"/>
</dbReference>
<evidence type="ECO:0000313" key="19">
    <source>
        <dbReference type="Proteomes" id="UP000250572"/>
    </source>
</evidence>
<keyword evidence="5 17" id="KW-0812">Transmembrane</keyword>
<sequence length="685" mass="76542">GQTYSDIDKLKHSLVEMARWGLAAEEGLLLCGQGHFTLDRCEKTGWGQTYTAFLSHWNGGSRLGDSNGTNFWESLGYKPRCSGSKALWSREAVYGMDDGVEARLVVKFHQSRGGTGNICSSTSCFPGPPTVTCSSGVCKHLPVLRGPAAPSRMGENDDSDIIEHHVEEEMEKKARIRGLSSPLLDKLSPSEREGHSSTQSSHRLLAYSDALISIIATVMILPVAHTKVEDNEELRESVQLLLSTKIAVYLMTFLIVTVAWAAHIRLFQVIAHIDDCLALLNLACMMLITFLPYTFSLMATFPENILGILLFCGCVMVIGVIQSVIVLYAFSRPFLLNEQIQISENLTYYKHHILKVIMRVPIMCFFASIFSFIFFQLSYVLLAIIIFLPYISQSLKWCRSKAIGQVEETPDSMLFYTYLPNEPLSKERVEAFSDGVYAIYNKVTCIGLHGFSEDNVPDPAVVQKQFGGSLVAALQAYGPEYLAYFGSFATVGLLWFVHHSLFLHVTKATRFMGLLNTFSLAFVGGLPLAYQLTHEFPRNSQNEIEAIQISCVIVFFAGIFQLSIWVVALYSEQETLHPYVWYGGREHVFMLAKLALYPCVALGTFFLSCILSKFSTSIFHLMEITVPFAFLVLRLLVRIGLALLRFIFCPNRSDLTTVVDDEADETRRGIRLTGAPRRSPDGTNL</sequence>
<comment type="similarity">
    <text evidence="2">Belongs to the TMEM175 family.</text>
</comment>
<feature type="transmembrane region" description="Helical" evidence="17">
    <location>
        <begin position="360"/>
        <end position="391"/>
    </location>
</feature>
<dbReference type="STRING" id="33528.ENSGAFP00000007416"/>
<evidence type="ECO:0000256" key="6">
    <source>
        <dbReference type="ARBA" id="ARBA00022826"/>
    </source>
</evidence>
<keyword evidence="8 17" id="KW-1133">Transmembrane helix</keyword>
<dbReference type="Proteomes" id="UP000250572">
    <property type="component" value="Unassembled WGS sequence"/>
</dbReference>
<dbReference type="GO" id="GO:0005267">
    <property type="term" value="F:potassium channel activity"/>
    <property type="evidence" value="ECO:0007669"/>
    <property type="project" value="UniProtKB-KW"/>
</dbReference>
<name>A0A315V2Q5_GAMAF</name>
<comment type="catalytic activity">
    <reaction evidence="12">
        <text>H(+)(in) = H(+)(out)</text>
        <dbReference type="Rhea" id="RHEA:34979"/>
        <dbReference type="ChEBI" id="CHEBI:15378"/>
    </reaction>
</comment>
<keyword evidence="19" id="KW-1185">Reference proteome</keyword>
<feature type="transmembrane region" description="Helical" evidence="17">
    <location>
        <begin position="591"/>
        <end position="614"/>
    </location>
</feature>
<reference evidence="18 19" key="1">
    <citation type="journal article" date="2018" name="G3 (Bethesda)">
        <title>A High-Quality Reference Genome for the Invasive Mosquitofish Gambusia affinis Using a Chicago Library.</title>
        <authorList>
            <person name="Hoffberg S.L."/>
            <person name="Troendle N.J."/>
            <person name="Glenn T.C."/>
            <person name="Mahmud O."/>
            <person name="Louha S."/>
            <person name="Chalopin D."/>
            <person name="Bennetzen J.L."/>
            <person name="Mauricio R."/>
        </authorList>
    </citation>
    <scope>NUCLEOTIDE SEQUENCE [LARGE SCALE GENOMIC DNA]</scope>
    <source>
        <strain evidence="18">NE01/NJP1002.9</strain>
        <tissue evidence="18">Muscle</tissue>
    </source>
</reference>
<dbReference type="AlphaFoldDB" id="A0A315V2Q5"/>
<evidence type="ECO:0000256" key="12">
    <source>
        <dbReference type="ARBA" id="ARBA00024169"/>
    </source>
</evidence>
<feature type="transmembrane region" description="Helical" evidence="17">
    <location>
        <begin position="626"/>
        <end position="648"/>
    </location>
</feature>
<feature type="transmembrane region" description="Helical" evidence="17">
    <location>
        <begin position="305"/>
        <end position="330"/>
    </location>
</feature>
<dbReference type="Pfam" id="PF06736">
    <property type="entry name" value="TMEM175"/>
    <property type="match status" value="2"/>
</dbReference>
<organism evidence="18 19">
    <name type="scientific">Gambusia affinis</name>
    <name type="common">Western mosquitofish</name>
    <name type="synonym">Heterandria affinis</name>
    <dbReference type="NCBI Taxonomy" id="33528"/>
    <lineage>
        <taxon>Eukaryota</taxon>
        <taxon>Metazoa</taxon>
        <taxon>Chordata</taxon>
        <taxon>Craniata</taxon>
        <taxon>Vertebrata</taxon>
        <taxon>Euteleostomi</taxon>
        <taxon>Actinopterygii</taxon>
        <taxon>Neopterygii</taxon>
        <taxon>Teleostei</taxon>
        <taxon>Neoteleostei</taxon>
        <taxon>Acanthomorphata</taxon>
        <taxon>Ovalentaria</taxon>
        <taxon>Atherinomorphae</taxon>
        <taxon>Cyprinodontiformes</taxon>
        <taxon>Poeciliidae</taxon>
        <taxon>Poeciliinae</taxon>
        <taxon>Gambusia</taxon>
    </lineage>
</organism>
<evidence type="ECO:0000256" key="16">
    <source>
        <dbReference type="ARBA" id="ARBA00044317"/>
    </source>
</evidence>
<evidence type="ECO:0000256" key="2">
    <source>
        <dbReference type="ARBA" id="ARBA00006920"/>
    </source>
</evidence>
<evidence type="ECO:0000256" key="7">
    <source>
        <dbReference type="ARBA" id="ARBA00022958"/>
    </source>
</evidence>
<dbReference type="EMBL" id="NHOQ01002408">
    <property type="protein sequence ID" value="PWA17020.1"/>
    <property type="molecule type" value="Genomic_DNA"/>
</dbReference>
<dbReference type="PANTHER" id="PTHR31462:SF5">
    <property type="entry name" value="ENDOSOMAL_LYSOSOMAL PROTON CHANNEL TMEM175"/>
    <property type="match status" value="1"/>
</dbReference>
<comment type="caution">
    <text evidence="18">The sequence shown here is derived from an EMBL/GenBank/DDBJ whole genome shotgun (WGS) entry which is preliminary data.</text>
</comment>
<keyword evidence="3" id="KW-0813">Transport</keyword>
<evidence type="ECO:0000256" key="15">
    <source>
        <dbReference type="ARBA" id="ARBA00034544"/>
    </source>
</evidence>
<accession>A0A315V2Q5</accession>
<comment type="catalytic activity">
    <reaction evidence="14">
        <text>K(+)(in) = K(+)(out)</text>
        <dbReference type="Rhea" id="RHEA:29463"/>
        <dbReference type="ChEBI" id="CHEBI:29103"/>
    </reaction>
</comment>
<keyword evidence="7" id="KW-0630">Potassium</keyword>
<evidence type="ECO:0000256" key="17">
    <source>
        <dbReference type="SAM" id="Phobius"/>
    </source>
</evidence>
<gene>
    <name evidence="18" type="ORF">CCH79_00013246</name>
</gene>
<evidence type="ECO:0000313" key="18">
    <source>
        <dbReference type="EMBL" id="PWA17020.1"/>
    </source>
</evidence>
<dbReference type="PANTHER" id="PTHR31462">
    <property type="entry name" value="ENDOSOMAL/LYSOSOMAL POTASSIUM CHANNEL TMEM175"/>
    <property type="match status" value="1"/>
</dbReference>
<feature type="transmembrane region" description="Helical" evidence="17">
    <location>
        <begin position="481"/>
        <end position="502"/>
    </location>
</feature>
<comment type="subcellular location">
    <subcellularLocation>
        <location evidence="1">Membrane</location>
        <topology evidence="1">Multi-pass membrane protein</topology>
    </subcellularLocation>
</comment>
<keyword evidence="9" id="KW-0406">Ion transport</keyword>
<protein>
    <recommendedName>
        <fullName evidence="15">Endosomal/lysosomal proton channel TMEM175</fullName>
    </recommendedName>
    <alternativeName>
        <fullName evidence="16">Potassium channel TMEM175</fullName>
    </alternativeName>
    <alternativeName>
        <fullName evidence="13">Transmembrane protein 175</fullName>
    </alternativeName>
</protein>
<feature type="non-terminal residue" evidence="18">
    <location>
        <position position="1"/>
    </location>
</feature>
<dbReference type="InterPro" id="IPR010617">
    <property type="entry name" value="TMEM175-like"/>
</dbReference>
<feature type="transmembrane region" description="Helical" evidence="17">
    <location>
        <begin position="514"/>
        <end position="534"/>
    </location>
</feature>
<keyword evidence="4" id="KW-0633">Potassium transport</keyword>
<evidence type="ECO:0000256" key="13">
    <source>
        <dbReference type="ARBA" id="ARBA00030477"/>
    </source>
</evidence>
<feature type="transmembrane region" description="Helical" evidence="17">
    <location>
        <begin position="246"/>
        <end position="264"/>
    </location>
</feature>
<evidence type="ECO:0000256" key="11">
    <source>
        <dbReference type="ARBA" id="ARBA00023303"/>
    </source>
</evidence>
<feature type="transmembrane region" description="Helical" evidence="17">
    <location>
        <begin position="276"/>
        <end position="299"/>
    </location>
</feature>
<keyword evidence="11" id="KW-0407">Ion channel</keyword>
<evidence type="ECO:0000256" key="3">
    <source>
        <dbReference type="ARBA" id="ARBA00022448"/>
    </source>
</evidence>
<evidence type="ECO:0000256" key="8">
    <source>
        <dbReference type="ARBA" id="ARBA00022989"/>
    </source>
</evidence>
<feature type="transmembrane region" description="Helical" evidence="17">
    <location>
        <begin position="546"/>
        <end position="570"/>
    </location>
</feature>
<dbReference type="GO" id="GO:0015252">
    <property type="term" value="F:proton channel activity"/>
    <property type="evidence" value="ECO:0007669"/>
    <property type="project" value="InterPro"/>
</dbReference>
<proteinExistence type="inferred from homology"/>
<keyword evidence="6" id="KW-0631">Potassium channel</keyword>
<evidence type="ECO:0000256" key="9">
    <source>
        <dbReference type="ARBA" id="ARBA00023065"/>
    </source>
</evidence>
<feature type="transmembrane region" description="Helical" evidence="17">
    <location>
        <begin position="204"/>
        <end position="226"/>
    </location>
</feature>
<evidence type="ECO:0000256" key="5">
    <source>
        <dbReference type="ARBA" id="ARBA00022692"/>
    </source>
</evidence>